<evidence type="ECO:0000256" key="2">
    <source>
        <dbReference type="ARBA" id="ARBA00022840"/>
    </source>
</evidence>
<dbReference type="RefSeq" id="WP_076502362.1">
    <property type="nucleotide sequence ID" value="NZ_FTOP01000013.1"/>
</dbReference>
<keyword evidence="3" id="KW-0805">Transcription regulation</keyword>
<dbReference type="InterPro" id="IPR003593">
    <property type="entry name" value="AAA+_ATPase"/>
</dbReference>
<dbReference type="SUPFAM" id="SSF52172">
    <property type="entry name" value="CheY-like"/>
    <property type="match status" value="1"/>
</dbReference>
<dbReference type="InterPro" id="IPR025662">
    <property type="entry name" value="Sigma_54_int_dom_ATP-bd_1"/>
</dbReference>
<dbReference type="PRINTS" id="PR01590">
    <property type="entry name" value="HTHFIS"/>
</dbReference>
<dbReference type="CDD" id="cd00009">
    <property type="entry name" value="AAA"/>
    <property type="match status" value="1"/>
</dbReference>
<dbReference type="InterPro" id="IPR027417">
    <property type="entry name" value="P-loop_NTPase"/>
</dbReference>
<dbReference type="InterPro" id="IPR002078">
    <property type="entry name" value="Sigma_54_int"/>
</dbReference>
<evidence type="ECO:0000256" key="3">
    <source>
        <dbReference type="ARBA" id="ARBA00023015"/>
    </source>
</evidence>
<dbReference type="InterPro" id="IPR001789">
    <property type="entry name" value="Sig_transdc_resp-reg_receiver"/>
</dbReference>
<dbReference type="SUPFAM" id="SSF52540">
    <property type="entry name" value="P-loop containing nucleoside triphosphate hydrolases"/>
    <property type="match status" value="1"/>
</dbReference>
<dbReference type="InterPro" id="IPR025944">
    <property type="entry name" value="Sigma_54_int_dom_CS"/>
</dbReference>
<evidence type="ECO:0000256" key="5">
    <source>
        <dbReference type="ARBA" id="ARBA00023163"/>
    </source>
</evidence>
<proteinExistence type="predicted"/>
<dbReference type="PROSITE" id="PS00675">
    <property type="entry name" value="SIGMA54_INTERACT_1"/>
    <property type="match status" value="1"/>
</dbReference>
<accession>A0A1N7P1L3</accession>
<sequence length="442" mass="50102">MKHILLVEDDLSYSRIIKTFLEKNGFHVFATDHIKEAIQIAKREEIDLIITDFRLPDGTGLELLTQYKSLKSNTPTILITNYADIRIAVKAMKMGAFEYITKPINPDELLLTVKDALKTPKSTEESSNPNSIQGLDYIVGKSPDAIQLENHIQLVAPTDLNVLILGETGTGKEYISRRIHHHSYRSQQSFVAVDCGTLSKDLAGSELFGHMKGAFTGASETKAGHFEAAQGGTIFLDEIGNLDYESQIKLLRALEEKKIRKIGSTQEIDIDVRILVATNENLFQQVQEGKFREDLYYRLNEFSITALPLKDRKGDLMLFAEQFLAESSQKLNKKLDGFSEEVIGQFMQYSWPGNLRELRNVVRRASLLETNTYISLAAIPTEILQHQSNESSQLTIKEQRDFDEKNSIKETLIATRYNKTKTAELLGIDRKTLYNKMKKYGL</sequence>
<dbReference type="InterPro" id="IPR009057">
    <property type="entry name" value="Homeodomain-like_sf"/>
</dbReference>
<dbReference type="STRING" id="529505.SAMN05421761_11348"/>
<dbReference type="GO" id="GO:0043565">
    <property type="term" value="F:sequence-specific DNA binding"/>
    <property type="evidence" value="ECO:0007669"/>
    <property type="project" value="InterPro"/>
</dbReference>
<keyword evidence="10" id="KW-1185">Reference proteome</keyword>
<keyword evidence="2" id="KW-0067">ATP-binding</keyword>
<dbReference type="Gene3D" id="1.10.10.60">
    <property type="entry name" value="Homeodomain-like"/>
    <property type="match status" value="1"/>
</dbReference>
<dbReference type="AlphaFoldDB" id="A0A1N7P1L3"/>
<keyword evidence="5" id="KW-0804">Transcription</keyword>
<dbReference type="PROSITE" id="PS50110">
    <property type="entry name" value="RESPONSE_REGULATORY"/>
    <property type="match status" value="1"/>
</dbReference>
<feature type="modified residue" description="4-aspartylphosphate" evidence="6">
    <location>
        <position position="52"/>
    </location>
</feature>
<dbReference type="SUPFAM" id="SSF46689">
    <property type="entry name" value="Homeodomain-like"/>
    <property type="match status" value="1"/>
</dbReference>
<dbReference type="SMART" id="SM00382">
    <property type="entry name" value="AAA"/>
    <property type="match status" value="1"/>
</dbReference>
<dbReference type="Proteomes" id="UP000186026">
    <property type="component" value="Unassembled WGS sequence"/>
</dbReference>
<evidence type="ECO:0000256" key="4">
    <source>
        <dbReference type="ARBA" id="ARBA00023125"/>
    </source>
</evidence>
<evidence type="ECO:0000259" key="7">
    <source>
        <dbReference type="PROSITE" id="PS50045"/>
    </source>
</evidence>
<dbReference type="Pfam" id="PF02954">
    <property type="entry name" value="HTH_8"/>
    <property type="match status" value="1"/>
</dbReference>
<dbReference type="Gene3D" id="3.40.50.300">
    <property type="entry name" value="P-loop containing nucleotide triphosphate hydrolases"/>
    <property type="match status" value="1"/>
</dbReference>
<evidence type="ECO:0000256" key="6">
    <source>
        <dbReference type="PROSITE-ProRule" id="PRU00169"/>
    </source>
</evidence>
<feature type="domain" description="Sigma-54 factor interaction" evidence="7">
    <location>
        <begin position="138"/>
        <end position="367"/>
    </location>
</feature>
<keyword evidence="6" id="KW-0597">Phosphoprotein</keyword>
<evidence type="ECO:0000256" key="1">
    <source>
        <dbReference type="ARBA" id="ARBA00022741"/>
    </source>
</evidence>
<dbReference type="Gene3D" id="3.40.50.2300">
    <property type="match status" value="1"/>
</dbReference>
<gene>
    <name evidence="9" type="ORF">SAMN05421761_11348</name>
</gene>
<dbReference type="Pfam" id="PF25601">
    <property type="entry name" value="AAA_lid_14"/>
    <property type="match status" value="1"/>
</dbReference>
<dbReference type="GO" id="GO:0000160">
    <property type="term" value="P:phosphorelay signal transduction system"/>
    <property type="evidence" value="ECO:0007669"/>
    <property type="project" value="InterPro"/>
</dbReference>
<dbReference type="SMART" id="SM00448">
    <property type="entry name" value="REC"/>
    <property type="match status" value="1"/>
</dbReference>
<dbReference type="InterPro" id="IPR025943">
    <property type="entry name" value="Sigma_54_int_dom_ATP-bd_2"/>
</dbReference>
<dbReference type="OrthoDB" id="9782110at2"/>
<protein>
    <submittedName>
        <fullName evidence="9">Two-component system, NtrC family, response regulator HydG</fullName>
    </submittedName>
</protein>
<keyword evidence="4" id="KW-0238">DNA-binding</keyword>
<dbReference type="PANTHER" id="PTHR32071">
    <property type="entry name" value="TRANSCRIPTIONAL REGULATORY PROTEIN"/>
    <property type="match status" value="1"/>
</dbReference>
<dbReference type="Gene3D" id="1.10.8.60">
    <property type="match status" value="1"/>
</dbReference>
<evidence type="ECO:0000259" key="8">
    <source>
        <dbReference type="PROSITE" id="PS50110"/>
    </source>
</evidence>
<evidence type="ECO:0000313" key="9">
    <source>
        <dbReference type="EMBL" id="SIT04463.1"/>
    </source>
</evidence>
<dbReference type="PROSITE" id="PS00688">
    <property type="entry name" value="SIGMA54_INTERACT_3"/>
    <property type="match status" value="1"/>
</dbReference>
<evidence type="ECO:0000313" key="10">
    <source>
        <dbReference type="Proteomes" id="UP000186026"/>
    </source>
</evidence>
<dbReference type="InterPro" id="IPR002197">
    <property type="entry name" value="HTH_Fis"/>
</dbReference>
<dbReference type="InterPro" id="IPR058031">
    <property type="entry name" value="AAA_lid_NorR"/>
</dbReference>
<dbReference type="FunFam" id="3.40.50.300:FF:000006">
    <property type="entry name" value="DNA-binding transcriptional regulator NtrC"/>
    <property type="match status" value="1"/>
</dbReference>
<dbReference type="PROSITE" id="PS50045">
    <property type="entry name" value="SIGMA54_INTERACT_4"/>
    <property type="match status" value="1"/>
</dbReference>
<dbReference type="PANTHER" id="PTHR32071:SF81">
    <property type="entry name" value="PROPIONATE CATABOLISM OPERON REGULATORY PROTEIN"/>
    <property type="match status" value="1"/>
</dbReference>
<dbReference type="PROSITE" id="PS00676">
    <property type="entry name" value="SIGMA54_INTERACT_2"/>
    <property type="match status" value="1"/>
</dbReference>
<dbReference type="Pfam" id="PF00072">
    <property type="entry name" value="Response_reg"/>
    <property type="match status" value="1"/>
</dbReference>
<organism evidence="9 10">
    <name type="scientific">Belliella pelovolcani</name>
    <dbReference type="NCBI Taxonomy" id="529505"/>
    <lineage>
        <taxon>Bacteria</taxon>
        <taxon>Pseudomonadati</taxon>
        <taxon>Bacteroidota</taxon>
        <taxon>Cytophagia</taxon>
        <taxon>Cytophagales</taxon>
        <taxon>Cyclobacteriaceae</taxon>
        <taxon>Belliella</taxon>
    </lineage>
</organism>
<dbReference type="GO" id="GO:0006355">
    <property type="term" value="P:regulation of DNA-templated transcription"/>
    <property type="evidence" value="ECO:0007669"/>
    <property type="project" value="InterPro"/>
</dbReference>
<name>A0A1N7P1L3_9BACT</name>
<keyword evidence="1" id="KW-0547">Nucleotide-binding</keyword>
<feature type="domain" description="Response regulatory" evidence="8">
    <location>
        <begin position="3"/>
        <end position="117"/>
    </location>
</feature>
<dbReference type="Pfam" id="PF00158">
    <property type="entry name" value="Sigma54_activat"/>
    <property type="match status" value="1"/>
</dbReference>
<dbReference type="EMBL" id="FTOP01000013">
    <property type="protein sequence ID" value="SIT04463.1"/>
    <property type="molecule type" value="Genomic_DNA"/>
</dbReference>
<dbReference type="InterPro" id="IPR011006">
    <property type="entry name" value="CheY-like_superfamily"/>
</dbReference>
<reference evidence="10" key="1">
    <citation type="submission" date="2017-01" db="EMBL/GenBank/DDBJ databases">
        <authorList>
            <person name="Varghese N."/>
            <person name="Submissions S."/>
        </authorList>
    </citation>
    <scope>NUCLEOTIDE SEQUENCE [LARGE SCALE GENOMIC DNA]</scope>
    <source>
        <strain evidence="10">DSM 46698</strain>
    </source>
</reference>
<dbReference type="GO" id="GO:0005524">
    <property type="term" value="F:ATP binding"/>
    <property type="evidence" value="ECO:0007669"/>
    <property type="project" value="UniProtKB-KW"/>
</dbReference>